<evidence type="ECO:0000313" key="2">
    <source>
        <dbReference type="EMBL" id="CAI5768647.1"/>
    </source>
</evidence>
<dbReference type="EMBL" id="OX395127">
    <property type="protein sequence ID" value="CAI5768647.1"/>
    <property type="molecule type" value="Genomic_DNA"/>
</dbReference>
<sequence length="147" mass="15939">MAVEQADRSPSLTLQLQAVPDESKDPEMKMEPEVLQGLKEATGAGDSSPDSQSAASGVPKRWEELQRVKQEPGEGLPCRPLTLARATHRCQKPCHGVKARTPCPAARGQRPSARGLKNRARMGSFLSTEQPSRLMGGRAPLVMSDQR</sequence>
<dbReference type="AlphaFoldDB" id="A0AA35JYS7"/>
<feature type="region of interest" description="Disordered" evidence="1">
    <location>
        <begin position="1"/>
        <end position="79"/>
    </location>
</feature>
<feature type="region of interest" description="Disordered" evidence="1">
    <location>
        <begin position="94"/>
        <end position="147"/>
    </location>
</feature>
<name>A0AA35JYS7_9SAUR</name>
<proteinExistence type="predicted"/>
<evidence type="ECO:0000256" key="1">
    <source>
        <dbReference type="SAM" id="MobiDB-lite"/>
    </source>
</evidence>
<dbReference type="Proteomes" id="UP001178461">
    <property type="component" value="Chromosome 2"/>
</dbReference>
<reference evidence="2" key="1">
    <citation type="submission" date="2022-12" db="EMBL/GenBank/DDBJ databases">
        <authorList>
            <person name="Alioto T."/>
            <person name="Alioto T."/>
            <person name="Gomez Garrido J."/>
        </authorList>
    </citation>
    <scope>NUCLEOTIDE SEQUENCE</scope>
</reference>
<feature type="compositionally biased region" description="Basic and acidic residues" evidence="1">
    <location>
        <begin position="21"/>
        <end position="32"/>
    </location>
</feature>
<evidence type="ECO:0000313" key="3">
    <source>
        <dbReference type="Proteomes" id="UP001178461"/>
    </source>
</evidence>
<gene>
    <name evidence="2" type="ORF">PODLI_1B033136</name>
</gene>
<accession>A0AA35JYS7</accession>
<keyword evidence="3" id="KW-1185">Reference proteome</keyword>
<organism evidence="2 3">
    <name type="scientific">Podarcis lilfordi</name>
    <name type="common">Lilford's wall lizard</name>
    <dbReference type="NCBI Taxonomy" id="74358"/>
    <lineage>
        <taxon>Eukaryota</taxon>
        <taxon>Metazoa</taxon>
        <taxon>Chordata</taxon>
        <taxon>Craniata</taxon>
        <taxon>Vertebrata</taxon>
        <taxon>Euteleostomi</taxon>
        <taxon>Lepidosauria</taxon>
        <taxon>Squamata</taxon>
        <taxon>Bifurcata</taxon>
        <taxon>Unidentata</taxon>
        <taxon>Episquamata</taxon>
        <taxon>Laterata</taxon>
        <taxon>Lacertibaenia</taxon>
        <taxon>Lacertidae</taxon>
        <taxon>Podarcis</taxon>
    </lineage>
</organism>
<protein>
    <submittedName>
        <fullName evidence="2">Uncharacterized protein</fullName>
    </submittedName>
</protein>
<feature type="compositionally biased region" description="Basic and acidic residues" evidence="1">
    <location>
        <begin position="60"/>
        <end position="72"/>
    </location>
</feature>